<evidence type="ECO:0000256" key="12">
    <source>
        <dbReference type="RuleBase" id="RU004516"/>
    </source>
</evidence>
<dbReference type="InterPro" id="IPR018300">
    <property type="entry name" value="Aminotrans_IV_CS"/>
</dbReference>
<dbReference type="Pfam" id="PF01063">
    <property type="entry name" value="Aminotran_4"/>
    <property type="match status" value="1"/>
</dbReference>
<dbReference type="Gene3D" id="3.20.10.10">
    <property type="entry name" value="D-amino Acid Aminotransferase, subunit A, domain 2"/>
    <property type="match status" value="1"/>
</dbReference>
<comment type="pathway">
    <text evidence="4">Amino-acid biosynthesis; L-leucine biosynthesis; L-leucine from 3-methyl-2-oxobutanoate: step 4/4.</text>
</comment>
<dbReference type="RefSeq" id="WP_052430449.1">
    <property type="nucleotide sequence ID" value="NZ_BBLT01000013.1"/>
</dbReference>
<gene>
    <name evidence="13" type="ORF">MYP_4700</name>
</gene>
<reference evidence="13 14" key="1">
    <citation type="submission" date="2014-09" db="EMBL/GenBank/DDBJ databases">
        <title>Sporocytophaga myxococcoides PG-01 genome sequencing.</title>
        <authorList>
            <person name="Liu L."/>
            <person name="Gao P.J."/>
            <person name="Chen G.J."/>
            <person name="Wang L.S."/>
        </authorList>
    </citation>
    <scope>NUCLEOTIDE SEQUENCE [LARGE SCALE GENOMIC DNA]</scope>
    <source>
        <strain evidence="13 14">PG-01</strain>
    </source>
</reference>
<evidence type="ECO:0000313" key="14">
    <source>
        <dbReference type="Proteomes" id="UP000030185"/>
    </source>
</evidence>
<evidence type="ECO:0000256" key="9">
    <source>
        <dbReference type="ARBA" id="ARBA00048798"/>
    </source>
</evidence>
<dbReference type="Gene3D" id="3.30.470.10">
    <property type="match status" value="1"/>
</dbReference>
<evidence type="ECO:0000256" key="11">
    <source>
        <dbReference type="RuleBase" id="RU004106"/>
    </source>
</evidence>
<comment type="pathway">
    <text evidence="3">Amino-acid biosynthesis; L-valine biosynthesis; L-valine from pyruvate: step 4/4.</text>
</comment>
<evidence type="ECO:0000313" key="13">
    <source>
        <dbReference type="EMBL" id="GAL87470.1"/>
    </source>
</evidence>
<evidence type="ECO:0000256" key="2">
    <source>
        <dbReference type="ARBA" id="ARBA00004824"/>
    </source>
</evidence>
<dbReference type="GO" id="GO:0008652">
    <property type="term" value="P:amino acid biosynthetic process"/>
    <property type="evidence" value="ECO:0007669"/>
    <property type="project" value="UniProtKB-ARBA"/>
</dbReference>
<dbReference type="AlphaFoldDB" id="A0A098LKH7"/>
<comment type="catalytic activity">
    <reaction evidence="10">
        <text>L-leucine + 2-oxoglutarate = 4-methyl-2-oxopentanoate + L-glutamate</text>
        <dbReference type="Rhea" id="RHEA:18321"/>
        <dbReference type="ChEBI" id="CHEBI:16810"/>
        <dbReference type="ChEBI" id="CHEBI:17865"/>
        <dbReference type="ChEBI" id="CHEBI:29985"/>
        <dbReference type="ChEBI" id="CHEBI:57427"/>
        <dbReference type="EC" id="2.6.1.42"/>
    </reaction>
</comment>
<dbReference type="InterPro" id="IPR043132">
    <property type="entry name" value="BCAT-like_C"/>
</dbReference>
<comment type="cofactor">
    <cofactor evidence="1 12">
        <name>pyridoxal 5'-phosphate</name>
        <dbReference type="ChEBI" id="CHEBI:597326"/>
    </cofactor>
</comment>
<evidence type="ECO:0000256" key="7">
    <source>
        <dbReference type="ARBA" id="ARBA00022898"/>
    </source>
</evidence>
<keyword evidence="14" id="KW-1185">Reference proteome</keyword>
<name>A0A098LKH7_9BACT</name>
<comment type="caution">
    <text evidence="13">The sequence shown here is derived from an EMBL/GenBank/DDBJ whole genome shotgun (WGS) entry which is preliminary data.</text>
</comment>
<evidence type="ECO:0000256" key="4">
    <source>
        <dbReference type="ARBA" id="ARBA00005072"/>
    </source>
</evidence>
<evidence type="ECO:0000256" key="6">
    <source>
        <dbReference type="ARBA" id="ARBA00013053"/>
    </source>
</evidence>
<dbReference type="PROSITE" id="PS00770">
    <property type="entry name" value="AA_TRANSFER_CLASS_4"/>
    <property type="match status" value="1"/>
</dbReference>
<organism evidence="13 14">
    <name type="scientific">Sporocytophaga myxococcoides</name>
    <dbReference type="NCBI Taxonomy" id="153721"/>
    <lineage>
        <taxon>Bacteria</taxon>
        <taxon>Pseudomonadati</taxon>
        <taxon>Bacteroidota</taxon>
        <taxon>Cytophagia</taxon>
        <taxon>Cytophagales</taxon>
        <taxon>Cytophagaceae</taxon>
        <taxon>Sporocytophaga</taxon>
    </lineage>
</organism>
<evidence type="ECO:0000256" key="10">
    <source>
        <dbReference type="ARBA" id="ARBA00049229"/>
    </source>
</evidence>
<evidence type="ECO:0000256" key="3">
    <source>
        <dbReference type="ARBA" id="ARBA00004931"/>
    </source>
</evidence>
<dbReference type="EC" id="2.6.1.42" evidence="6"/>
<protein>
    <recommendedName>
        <fullName evidence="6">branched-chain-amino-acid transaminase</fullName>
        <ecNumber evidence="6">2.6.1.42</ecNumber>
    </recommendedName>
</protein>
<dbReference type="Proteomes" id="UP000030185">
    <property type="component" value="Unassembled WGS sequence"/>
</dbReference>
<dbReference type="InterPro" id="IPR036038">
    <property type="entry name" value="Aminotransferase-like"/>
</dbReference>
<keyword evidence="7 12" id="KW-0663">Pyridoxal phosphate</keyword>
<dbReference type="GO" id="GO:0004084">
    <property type="term" value="F:branched-chain-amino-acid transaminase activity"/>
    <property type="evidence" value="ECO:0007669"/>
    <property type="project" value="UniProtKB-EC"/>
</dbReference>
<dbReference type="STRING" id="153721.MYP_4700"/>
<dbReference type="eggNOG" id="COG0115">
    <property type="taxonomic scope" value="Bacteria"/>
</dbReference>
<evidence type="ECO:0000256" key="5">
    <source>
        <dbReference type="ARBA" id="ARBA00009320"/>
    </source>
</evidence>
<dbReference type="FunFam" id="3.20.10.10:FF:000002">
    <property type="entry name" value="D-alanine aminotransferase"/>
    <property type="match status" value="1"/>
</dbReference>
<dbReference type="CDD" id="cd00449">
    <property type="entry name" value="PLPDE_IV"/>
    <property type="match status" value="1"/>
</dbReference>
<evidence type="ECO:0000256" key="8">
    <source>
        <dbReference type="ARBA" id="ARBA00048212"/>
    </source>
</evidence>
<dbReference type="PANTHER" id="PTHR42743">
    <property type="entry name" value="AMINO-ACID AMINOTRANSFERASE"/>
    <property type="match status" value="1"/>
</dbReference>
<comment type="similarity">
    <text evidence="5 11">Belongs to the class-IV pyridoxal-phosphate-dependent aminotransferase family.</text>
</comment>
<evidence type="ECO:0000256" key="1">
    <source>
        <dbReference type="ARBA" id="ARBA00001933"/>
    </source>
</evidence>
<accession>A0A098LKH7</accession>
<dbReference type="GO" id="GO:0046394">
    <property type="term" value="P:carboxylic acid biosynthetic process"/>
    <property type="evidence" value="ECO:0007669"/>
    <property type="project" value="UniProtKB-ARBA"/>
</dbReference>
<dbReference type="SUPFAM" id="SSF56752">
    <property type="entry name" value="D-aminoacid aminotransferase-like PLP-dependent enzymes"/>
    <property type="match status" value="1"/>
</dbReference>
<sequence>MSQLILNGEYYPVEGNQLLSTTNRAFLYGDGIFETIKLQNNILLFWEDHYNRMINGARALSLDCSKISKDDLKASIIKLAEQNSLLTARVRIQLWRSPGGLFTPADNSVQYLINATEFTTAPSLKRSCFFFEEVPLTYSSISRYKTCNALPYILASIKRKELEADEMILFNTDGFVSECTSSNIFWLKGDTLCTPSLETGCIEGIIRKQILSYAKQHHIKVVEGQFFKEELLHADFVFSTNTAGISQLACIEGKHYKENHALFELLKNDYPKDILNNS</sequence>
<proteinExistence type="inferred from homology"/>
<comment type="catalytic activity">
    <reaction evidence="8">
        <text>L-valine + 2-oxoglutarate = 3-methyl-2-oxobutanoate + L-glutamate</text>
        <dbReference type="Rhea" id="RHEA:24813"/>
        <dbReference type="ChEBI" id="CHEBI:11851"/>
        <dbReference type="ChEBI" id="CHEBI:16810"/>
        <dbReference type="ChEBI" id="CHEBI:29985"/>
        <dbReference type="ChEBI" id="CHEBI:57762"/>
        <dbReference type="EC" id="2.6.1.42"/>
    </reaction>
</comment>
<dbReference type="PANTHER" id="PTHR42743:SF11">
    <property type="entry name" value="AMINODEOXYCHORISMATE LYASE"/>
    <property type="match status" value="1"/>
</dbReference>
<dbReference type="InterPro" id="IPR043131">
    <property type="entry name" value="BCAT-like_N"/>
</dbReference>
<dbReference type="EMBL" id="BBLT01000013">
    <property type="protein sequence ID" value="GAL87470.1"/>
    <property type="molecule type" value="Genomic_DNA"/>
</dbReference>
<comment type="pathway">
    <text evidence="2">Amino-acid biosynthesis; L-isoleucine biosynthesis; L-isoleucine from 2-oxobutanoate: step 4/4.</text>
</comment>
<dbReference type="InterPro" id="IPR001544">
    <property type="entry name" value="Aminotrans_IV"/>
</dbReference>
<dbReference type="InterPro" id="IPR050571">
    <property type="entry name" value="Class-IV_PLP-Dep_Aminotrnsfr"/>
</dbReference>
<comment type="catalytic activity">
    <reaction evidence="9">
        <text>L-isoleucine + 2-oxoglutarate = (S)-3-methyl-2-oxopentanoate + L-glutamate</text>
        <dbReference type="Rhea" id="RHEA:24801"/>
        <dbReference type="ChEBI" id="CHEBI:16810"/>
        <dbReference type="ChEBI" id="CHEBI:29985"/>
        <dbReference type="ChEBI" id="CHEBI:35146"/>
        <dbReference type="ChEBI" id="CHEBI:58045"/>
        <dbReference type="EC" id="2.6.1.42"/>
    </reaction>
</comment>
<dbReference type="OrthoDB" id="9805628at2"/>